<name>C4WNA9_9HYPH</name>
<proteinExistence type="predicted"/>
<dbReference type="AlphaFoldDB" id="C4WNA9"/>
<evidence type="ECO:0000313" key="1">
    <source>
        <dbReference type="EMBL" id="EEQ93864.1"/>
    </source>
</evidence>
<comment type="caution">
    <text evidence="1">The sequence shown here is derived from an EMBL/GenBank/DDBJ whole genome shotgun (WGS) entry which is preliminary data.</text>
</comment>
<dbReference type="HOGENOM" id="CLU_2424038_0_0_5"/>
<organism evidence="1 2">
    <name type="scientific">Brucella intermedia LMG 3301</name>
    <dbReference type="NCBI Taxonomy" id="641118"/>
    <lineage>
        <taxon>Bacteria</taxon>
        <taxon>Pseudomonadati</taxon>
        <taxon>Pseudomonadota</taxon>
        <taxon>Alphaproteobacteria</taxon>
        <taxon>Hyphomicrobiales</taxon>
        <taxon>Brucellaceae</taxon>
        <taxon>Brucella/Ochrobactrum group</taxon>
        <taxon>Brucella</taxon>
    </lineage>
</organism>
<reference evidence="1 2" key="1">
    <citation type="submission" date="2009-05" db="EMBL/GenBank/DDBJ databases">
        <authorList>
            <person name="Setubal J.C."/>
            <person name="Boyle S."/>
            <person name="Crasta O.R."/>
            <person name="Gillespie J.J."/>
            <person name="Kenyon R.W."/>
            <person name="Lu J."/>
            <person name="Mane S."/>
            <person name="Nagrani S."/>
            <person name="Shallom J.M."/>
            <person name="Shallom S."/>
            <person name="Shukla M."/>
            <person name="Snyder E.E."/>
            <person name="Sobral B.W."/>
            <person name="Wattam A.R."/>
            <person name="Will R."/>
            <person name="Williams K."/>
            <person name="Yoo H."/>
            <person name="Munk C."/>
            <person name="Tapia R."/>
            <person name="Green L."/>
            <person name="Rogers Y."/>
            <person name="Detter J.C."/>
            <person name="Bruce D."/>
            <person name="Brettin T.S."/>
            <person name="Tsolis R."/>
        </authorList>
    </citation>
    <scope>NUCLEOTIDE SEQUENCE [LARGE SCALE GENOMIC DNA]</scope>
    <source>
        <strain evidence="1 2">LMG 3301</strain>
    </source>
</reference>
<protein>
    <submittedName>
        <fullName evidence="1">Uncharacterized protein</fullName>
    </submittedName>
</protein>
<evidence type="ECO:0000313" key="2">
    <source>
        <dbReference type="Proteomes" id="UP000004386"/>
    </source>
</evidence>
<accession>C4WNA9</accession>
<sequence length="91" mass="10261">MPIDRTEAPPVRYSDAVNLIIGGMAMIRNGFDMRRESDMTWCVYDVFNGEIVSIDGHKQSGLSESDAKEAVDLLNRKYIERHQECGSGRLP</sequence>
<dbReference type="Proteomes" id="UP000004386">
    <property type="component" value="Unassembled WGS sequence"/>
</dbReference>
<dbReference type="EMBL" id="ACQA01000002">
    <property type="protein sequence ID" value="EEQ93864.1"/>
    <property type="molecule type" value="Genomic_DNA"/>
</dbReference>
<gene>
    <name evidence="1" type="ORF">OINT_2001053</name>
</gene>